<evidence type="ECO:0000313" key="1">
    <source>
        <dbReference type="EMBL" id="GEO18066.1"/>
    </source>
</evidence>
<reference evidence="1 2" key="1">
    <citation type="submission" date="2019-07" db="EMBL/GenBank/DDBJ databases">
        <title>Whole genome shotgun sequence of Microvirga aerophila NBRC 106136.</title>
        <authorList>
            <person name="Hosoyama A."/>
            <person name="Uohara A."/>
            <person name="Ohji S."/>
            <person name="Ichikawa N."/>
        </authorList>
    </citation>
    <scope>NUCLEOTIDE SEQUENCE [LARGE SCALE GENOMIC DNA]</scope>
    <source>
        <strain evidence="1 2">NBRC 106136</strain>
    </source>
</reference>
<gene>
    <name evidence="1" type="ORF">MAE02_57620</name>
</gene>
<dbReference type="Proteomes" id="UP000321085">
    <property type="component" value="Unassembled WGS sequence"/>
</dbReference>
<name>A0A512C1H4_9HYPH</name>
<organism evidence="1 2">
    <name type="scientific">Microvirga aerophila</name>
    <dbReference type="NCBI Taxonomy" id="670291"/>
    <lineage>
        <taxon>Bacteria</taxon>
        <taxon>Pseudomonadati</taxon>
        <taxon>Pseudomonadota</taxon>
        <taxon>Alphaproteobacteria</taxon>
        <taxon>Hyphomicrobiales</taxon>
        <taxon>Methylobacteriaceae</taxon>
        <taxon>Microvirga</taxon>
    </lineage>
</organism>
<dbReference type="EMBL" id="BJYU01000149">
    <property type="protein sequence ID" value="GEO18066.1"/>
    <property type="molecule type" value="Genomic_DNA"/>
</dbReference>
<keyword evidence="2" id="KW-1185">Reference proteome</keyword>
<proteinExistence type="predicted"/>
<comment type="caution">
    <text evidence="1">The sequence shown here is derived from an EMBL/GenBank/DDBJ whole genome shotgun (WGS) entry which is preliminary data.</text>
</comment>
<sequence length="135" mass="15097">MIQVPVMGDEVVSVDEQTAALLARYRVAFVNVVVNGAVVPECEFNALALHALSALGVLEIVGETREGGADNYRMCPRAKHRTSHFTLLCHLVEGRVRAIQGKTGFFLSMPLPVWKRLERRLHLEEFTDDRARTLP</sequence>
<evidence type="ECO:0000313" key="2">
    <source>
        <dbReference type="Proteomes" id="UP000321085"/>
    </source>
</evidence>
<dbReference type="AlphaFoldDB" id="A0A512C1H4"/>
<protein>
    <submittedName>
        <fullName evidence="1">Uncharacterized protein</fullName>
    </submittedName>
</protein>
<accession>A0A512C1H4</accession>